<organism evidence="1 2">
    <name type="scientific">Deinococcus reticulitermitis</name>
    <dbReference type="NCBI Taxonomy" id="856736"/>
    <lineage>
        <taxon>Bacteria</taxon>
        <taxon>Thermotogati</taxon>
        <taxon>Deinococcota</taxon>
        <taxon>Deinococci</taxon>
        <taxon>Deinococcales</taxon>
        <taxon>Deinococcaceae</taxon>
        <taxon>Deinococcus</taxon>
    </lineage>
</organism>
<proteinExistence type="predicted"/>
<dbReference type="EMBL" id="FNZA01000004">
    <property type="protein sequence ID" value="SEJ10882.1"/>
    <property type="molecule type" value="Genomic_DNA"/>
</dbReference>
<dbReference type="RefSeq" id="WP_092263809.1">
    <property type="nucleotide sequence ID" value="NZ_FNZA01000004.1"/>
</dbReference>
<dbReference type="OrthoDB" id="9880151at2"/>
<reference evidence="2" key="1">
    <citation type="submission" date="2016-10" db="EMBL/GenBank/DDBJ databases">
        <authorList>
            <person name="Varghese N."/>
            <person name="Submissions S."/>
        </authorList>
    </citation>
    <scope>NUCLEOTIDE SEQUENCE [LARGE SCALE GENOMIC DNA]</scope>
    <source>
        <strain evidence="2">CGMCC 1.10218</strain>
    </source>
</reference>
<dbReference type="AlphaFoldDB" id="A0A1H6WEF3"/>
<gene>
    <name evidence="1" type="ORF">SAMN04488058_10423</name>
</gene>
<dbReference type="Proteomes" id="UP000199223">
    <property type="component" value="Unassembled WGS sequence"/>
</dbReference>
<sequence>MEEGNVILSLIGPVGPMTDLDEYMTYRDRTIKALSLEEVLRAIQASKARYARFRDDVEVLAIEYAEHHPGQRPVIDGALRGAGFEGLAEEDPA</sequence>
<accession>A0A1H6WEF3</accession>
<evidence type="ECO:0000313" key="2">
    <source>
        <dbReference type="Proteomes" id="UP000199223"/>
    </source>
</evidence>
<keyword evidence="2" id="KW-1185">Reference proteome</keyword>
<name>A0A1H6WEF3_9DEIO</name>
<evidence type="ECO:0000313" key="1">
    <source>
        <dbReference type="EMBL" id="SEJ10882.1"/>
    </source>
</evidence>
<protein>
    <submittedName>
        <fullName evidence="1">Uncharacterized protein</fullName>
    </submittedName>
</protein>